<accession>A0A8X7ZHA0</accession>
<gene>
    <name evidence="1" type="ORF">POTOM_027679</name>
</gene>
<keyword evidence="2" id="KW-1185">Reference proteome</keyword>
<evidence type="ECO:0000313" key="2">
    <source>
        <dbReference type="Proteomes" id="UP000886885"/>
    </source>
</evidence>
<sequence length="74" mass="8657">MKESKNPTKPLQLKTSKNLKNQDFLQTGIVVEMMMKMNLESILKNHMEITLKNQTLRMMVLFCQREKVLTLSTS</sequence>
<reference evidence="1" key="1">
    <citation type="journal article" date="2020" name="bioRxiv">
        <title>Hybrid origin of Populus tomentosa Carr. identified through genome sequencing and phylogenomic analysis.</title>
        <authorList>
            <person name="An X."/>
            <person name="Gao K."/>
            <person name="Chen Z."/>
            <person name="Li J."/>
            <person name="Yang X."/>
            <person name="Yang X."/>
            <person name="Zhou J."/>
            <person name="Guo T."/>
            <person name="Zhao T."/>
            <person name="Huang S."/>
            <person name="Miao D."/>
            <person name="Khan W.U."/>
            <person name="Rao P."/>
            <person name="Ye M."/>
            <person name="Lei B."/>
            <person name="Liao W."/>
            <person name="Wang J."/>
            <person name="Ji L."/>
            <person name="Li Y."/>
            <person name="Guo B."/>
            <person name="Mustafa N.S."/>
            <person name="Li S."/>
            <person name="Yun Q."/>
            <person name="Keller S.R."/>
            <person name="Mao J."/>
            <person name="Zhang R."/>
            <person name="Strauss S.H."/>
        </authorList>
    </citation>
    <scope>NUCLEOTIDE SEQUENCE</scope>
    <source>
        <strain evidence="1">GM15</strain>
        <tissue evidence="1">Leaf</tissue>
    </source>
</reference>
<name>A0A8X7ZHA0_POPTO</name>
<proteinExistence type="predicted"/>
<dbReference type="AlphaFoldDB" id="A0A8X7ZHA0"/>
<dbReference type="EMBL" id="JAAWWB010000013">
    <property type="protein sequence ID" value="KAG6768750.1"/>
    <property type="molecule type" value="Genomic_DNA"/>
</dbReference>
<dbReference type="Proteomes" id="UP000886885">
    <property type="component" value="Chromosome 7A"/>
</dbReference>
<comment type="caution">
    <text evidence="1">The sequence shown here is derived from an EMBL/GenBank/DDBJ whole genome shotgun (WGS) entry which is preliminary data.</text>
</comment>
<protein>
    <submittedName>
        <fullName evidence="1">Uncharacterized protein</fullName>
    </submittedName>
</protein>
<organism evidence="1 2">
    <name type="scientific">Populus tomentosa</name>
    <name type="common">Chinese white poplar</name>
    <dbReference type="NCBI Taxonomy" id="118781"/>
    <lineage>
        <taxon>Eukaryota</taxon>
        <taxon>Viridiplantae</taxon>
        <taxon>Streptophyta</taxon>
        <taxon>Embryophyta</taxon>
        <taxon>Tracheophyta</taxon>
        <taxon>Spermatophyta</taxon>
        <taxon>Magnoliopsida</taxon>
        <taxon>eudicotyledons</taxon>
        <taxon>Gunneridae</taxon>
        <taxon>Pentapetalae</taxon>
        <taxon>rosids</taxon>
        <taxon>fabids</taxon>
        <taxon>Malpighiales</taxon>
        <taxon>Salicaceae</taxon>
        <taxon>Saliceae</taxon>
        <taxon>Populus</taxon>
    </lineage>
</organism>
<evidence type="ECO:0000313" key="1">
    <source>
        <dbReference type="EMBL" id="KAG6768750.1"/>
    </source>
</evidence>